<feature type="chain" id="PRO_5032591549" description="Lipoprotein" evidence="2">
    <location>
        <begin position="25"/>
        <end position="121"/>
    </location>
</feature>
<organism evidence="3 4">
    <name type="scientific">Pyxidicoccus fallax</name>
    <dbReference type="NCBI Taxonomy" id="394095"/>
    <lineage>
        <taxon>Bacteria</taxon>
        <taxon>Pseudomonadati</taxon>
        <taxon>Myxococcota</taxon>
        <taxon>Myxococcia</taxon>
        <taxon>Myxococcales</taxon>
        <taxon>Cystobacterineae</taxon>
        <taxon>Myxococcaceae</taxon>
        <taxon>Pyxidicoccus</taxon>
    </lineage>
</organism>
<feature type="region of interest" description="Disordered" evidence="1">
    <location>
        <begin position="23"/>
        <end position="65"/>
    </location>
</feature>
<evidence type="ECO:0000256" key="1">
    <source>
        <dbReference type="SAM" id="MobiDB-lite"/>
    </source>
</evidence>
<dbReference type="Proteomes" id="UP000518300">
    <property type="component" value="Unassembled WGS sequence"/>
</dbReference>
<name>A0A848L5W7_9BACT</name>
<dbReference type="EMBL" id="JABBJJ010000011">
    <property type="protein sequence ID" value="NMO14006.1"/>
    <property type="molecule type" value="Genomic_DNA"/>
</dbReference>
<evidence type="ECO:0000313" key="4">
    <source>
        <dbReference type="Proteomes" id="UP000518300"/>
    </source>
</evidence>
<keyword evidence="2" id="KW-0732">Signal</keyword>
<accession>A0A848L5W7</accession>
<feature type="compositionally biased region" description="Low complexity" evidence="1">
    <location>
        <begin position="31"/>
        <end position="41"/>
    </location>
</feature>
<evidence type="ECO:0000313" key="3">
    <source>
        <dbReference type="EMBL" id="NMO14006.1"/>
    </source>
</evidence>
<protein>
    <recommendedName>
        <fullName evidence="5">Lipoprotein</fullName>
    </recommendedName>
</protein>
<proteinExistence type="predicted"/>
<sequence>MVRRLGLFSGAAVAVLLACSPASAKAPPTPDAGTPAAQDAGSARDKAKPEPEKGESTAASEEGGRCTGKATFCAVYGQTFCSSQPGCAYSFATRTCMGLAPKCETATNPAFCKKIKGCQWQ</sequence>
<gene>
    <name evidence="3" type="ORF">HG543_03915</name>
</gene>
<comment type="caution">
    <text evidence="3">The sequence shown here is derived from an EMBL/GenBank/DDBJ whole genome shotgun (WGS) entry which is preliminary data.</text>
</comment>
<feature type="compositionally biased region" description="Basic and acidic residues" evidence="1">
    <location>
        <begin position="42"/>
        <end position="55"/>
    </location>
</feature>
<evidence type="ECO:0008006" key="5">
    <source>
        <dbReference type="Google" id="ProtNLM"/>
    </source>
</evidence>
<keyword evidence="4" id="KW-1185">Reference proteome</keyword>
<dbReference type="RefSeq" id="WP_169343287.1">
    <property type="nucleotide sequence ID" value="NZ_JABBJJ010000011.1"/>
</dbReference>
<feature type="signal peptide" evidence="2">
    <location>
        <begin position="1"/>
        <end position="24"/>
    </location>
</feature>
<dbReference type="AlphaFoldDB" id="A0A848L5W7"/>
<evidence type="ECO:0000256" key="2">
    <source>
        <dbReference type="SAM" id="SignalP"/>
    </source>
</evidence>
<reference evidence="3 4" key="1">
    <citation type="submission" date="2020-04" db="EMBL/GenBank/DDBJ databases">
        <title>Draft genome of Pyxidicoccus fallax type strain.</title>
        <authorList>
            <person name="Whitworth D.E."/>
        </authorList>
    </citation>
    <scope>NUCLEOTIDE SEQUENCE [LARGE SCALE GENOMIC DNA]</scope>
    <source>
        <strain evidence="3 4">DSM 14698</strain>
    </source>
</reference>
<dbReference type="PROSITE" id="PS51257">
    <property type="entry name" value="PROKAR_LIPOPROTEIN"/>
    <property type="match status" value="1"/>
</dbReference>